<accession>A0A0J9W0X5</accession>
<evidence type="ECO:0000313" key="3">
    <source>
        <dbReference type="Proteomes" id="UP000053776"/>
    </source>
</evidence>
<evidence type="ECO:0000313" key="2">
    <source>
        <dbReference type="EMBL" id="KMZ93713.1"/>
    </source>
</evidence>
<evidence type="ECO:0000256" key="1">
    <source>
        <dbReference type="SAM" id="MobiDB-lite"/>
    </source>
</evidence>
<sequence length="323" mass="37054">MGTNDYDNYFDKWEYEITETEDDNHDSRKTVFKELPLNKFYAILNNYKNQEDAPQSLCSGYIITNIPKGHVCLNFCKKFMYKIKHFSSIKEQCKEIKENEFCNYFKYWLGEQLLRIDAHIDNISQFRQIFNTFSSLLNIPGCTCKIDEISGPYFKKMKKFSDYAKNLESINNSQKTDFKNMPDDIYCYYIAKAVSEYNKVISDGSCASTSCAFKEELERFKGKFINYQDSFRTRCPSNIIIPCIQISKDLYHTSCPSGTTVNSSSQTAADMPAEQEDGGSDNSNTLATTSASAAVGTIFTSLILYKVTDYFILINMSVTLTYV</sequence>
<dbReference type="InterPro" id="IPR008780">
    <property type="entry name" value="Plasmodium_Vir"/>
</dbReference>
<dbReference type="AlphaFoldDB" id="A0A0J9W0X5"/>
<gene>
    <name evidence="2" type="ORF">PVMG_05297</name>
</gene>
<name>A0A0J9W0X5_PLAVI</name>
<proteinExistence type="predicted"/>
<dbReference type="Proteomes" id="UP000053776">
    <property type="component" value="Unassembled WGS sequence"/>
</dbReference>
<protein>
    <submittedName>
        <fullName evidence="2">Uncharacterized protein</fullName>
    </submittedName>
</protein>
<organism evidence="2 3">
    <name type="scientific">Plasmodium vivax Mauritania I</name>
    <dbReference type="NCBI Taxonomy" id="1035515"/>
    <lineage>
        <taxon>Eukaryota</taxon>
        <taxon>Sar</taxon>
        <taxon>Alveolata</taxon>
        <taxon>Apicomplexa</taxon>
        <taxon>Aconoidasida</taxon>
        <taxon>Haemosporida</taxon>
        <taxon>Plasmodiidae</taxon>
        <taxon>Plasmodium</taxon>
        <taxon>Plasmodium (Plasmodium)</taxon>
    </lineage>
</organism>
<dbReference type="Pfam" id="PF05795">
    <property type="entry name" value="Plasmodium_Vir"/>
    <property type="match status" value="1"/>
</dbReference>
<feature type="region of interest" description="Disordered" evidence="1">
    <location>
        <begin position="260"/>
        <end position="284"/>
    </location>
</feature>
<dbReference type="EMBL" id="KQ235036">
    <property type="protein sequence ID" value="KMZ93713.1"/>
    <property type="molecule type" value="Genomic_DNA"/>
</dbReference>
<reference evidence="2 3" key="1">
    <citation type="submission" date="2011-08" db="EMBL/GenBank/DDBJ databases">
        <title>The Genome Sequence of Plasmodium vivax Mauritania I.</title>
        <authorList>
            <consortium name="The Broad Institute Genome Sequencing Platform"/>
            <consortium name="The Broad Institute Genome Sequencing Center for Infectious Disease"/>
            <person name="Neafsey D."/>
            <person name="Carlton J."/>
            <person name="Barnwell J."/>
            <person name="Collins W."/>
            <person name="Escalante A."/>
            <person name="Mullikin J."/>
            <person name="Saul A."/>
            <person name="Guigo R."/>
            <person name="Camara F."/>
            <person name="Young S.K."/>
            <person name="Zeng Q."/>
            <person name="Gargeya S."/>
            <person name="Fitzgerald M."/>
            <person name="Haas B."/>
            <person name="Abouelleil A."/>
            <person name="Alvarado L."/>
            <person name="Arachchi H.M."/>
            <person name="Berlin A."/>
            <person name="Brown A."/>
            <person name="Chapman S.B."/>
            <person name="Chen Z."/>
            <person name="Dunbar C."/>
            <person name="Freedman E."/>
            <person name="Gearin G."/>
            <person name="Gellesch M."/>
            <person name="Goldberg J."/>
            <person name="Griggs A."/>
            <person name="Gujja S."/>
            <person name="Heiman D."/>
            <person name="Howarth C."/>
            <person name="Larson L."/>
            <person name="Lui A."/>
            <person name="MacDonald P.J.P."/>
            <person name="Montmayeur A."/>
            <person name="Murphy C."/>
            <person name="Neiman D."/>
            <person name="Pearson M."/>
            <person name="Priest M."/>
            <person name="Roberts A."/>
            <person name="Saif S."/>
            <person name="Shea T."/>
            <person name="Shenoy N."/>
            <person name="Sisk P."/>
            <person name="Stolte C."/>
            <person name="Sykes S."/>
            <person name="Wortman J."/>
            <person name="Nusbaum C."/>
            <person name="Birren B."/>
        </authorList>
    </citation>
    <scope>NUCLEOTIDE SEQUENCE [LARGE SCALE GENOMIC DNA]</scope>
    <source>
        <strain evidence="2 3">Mauritania I</strain>
    </source>
</reference>
<dbReference type="OrthoDB" id="10661678at2759"/>